<keyword evidence="1" id="KW-1133">Transmembrane helix</keyword>
<name>A0A934STV9_9MICO</name>
<protein>
    <submittedName>
        <fullName evidence="2">Uncharacterized protein</fullName>
    </submittedName>
</protein>
<dbReference type="AlphaFoldDB" id="A0A934STV9"/>
<dbReference type="Proteomes" id="UP000636458">
    <property type="component" value="Unassembled WGS sequence"/>
</dbReference>
<keyword evidence="3" id="KW-1185">Reference proteome</keyword>
<evidence type="ECO:0000313" key="3">
    <source>
        <dbReference type="Proteomes" id="UP000636458"/>
    </source>
</evidence>
<proteinExistence type="predicted"/>
<evidence type="ECO:0000313" key="2">
    <source>
        <dbReference type="EMBL" id="MBK4348845.1"/>
    </source>
</evidence>
<dbReference type="EMBL" id="JAEPES010000005">
    <property type="protein sequence ID" value="MBK4348845.1"/>
    <property type="molecule type" value="Genomic_DNA"/>
</dbReference>
<evidence type="ECO:0000256" key="1">
    <source>
        <dbReference type="SAM" id="Phobius"/>
    </source>
</evidence>
<comment type="caution">
    <text evidence="2">The sequence shown here is derived from an EMBL/GenBank/DDBJ whole genome shotgun (WGS) entry which is preliminary data.</text>
</comment>
<dbReference type="RefSeq" id="WP_200557082.1">
    <property type="nucleotide sequence ID" value="NZ_JAEPES010000005.1"/>
</dbReference>
<organism evidence="2 3">
    <name type="scientific">Lacisediminihabitans changchengi</name>
    <dbReference type="NCBI Taxonomy" id="2787634"/>
    <lineage>
        <taxon>Bacteria</taxon>
        <taxon>Bacillati</taxon>
        <taxon>Actinomycetota</taxon>
        <taxon>Actinomycetes</taxon>
        <taxon>Micrococcales</taxon>
        <taxon>Microbacteriaceae</taxon>
        <taxon>Lacisediminihabitans</taxon>
    </lineage>
</organism>
<feature type="transmembrane region" description="Helical" evidence="1">
    <location>
        <begin position="24"/>
        <end position="45"/>
    </location>
</feature>
<sequence>MTSDGATVPRPRTARPAPKPPSRILLLAIAAIIVSIVVGLIVHGVTRPGPVPPITSISFSQFEAVPGFDDSTFVERSPERIAELEKVAAKYDVPLNDVGTTHNDPCSGGLGTDVTLTFRGAGRSSFHLNSCTGPNGSGTFVADATALFSQWRTSGS</sequence>
<keyword evidence="1" id="KW-0472">Membrane</keyword>
<reference evidence="2" key="1">
    <citation type="submission" date="2021-01" db="EMBL/GenBank/DDBJ databases">
        <title>Lacisediminihabitans sp. nov. strain G11-30, isolated from Antarctic Soil.</title>
        <authorList>
            <person name="Li J."/>
        </authorList>
    </citation>
    <scope>NUCLEOTIDE SEQUENCE</scope>
    <source>
        <strain evidence="2">G11-30</strain>
    </source>
</reference>
<keyword evidence="1" id="KW-0812">Transmembrane</keyword>
<gene>
    <name evidence="2" type="ORF">IV501_14495</name>
</gene>
<accession>A0A934STV9</accession>